<name>A0ABN6ZAQ6_9BACE</name>
<comment type="subcellular location">
    <subcellularLocation>
        <location evidence="1">Cell outer membrane</location>
    </subcellularLocation>
</comment>
<dbReference type="EMBL" id="AP028055">
    <property type="protein sequence ID" value="BEG99713.1"/>
    <property type="molecule type" value="Genomic_DNA"/>
</dbReference>
<evidence type="ECO:0000256" key="6">
    <source>
        <dbReference type="ARBA" id="ARBA00023136"/>
    </source>
</evidence>
<dbReference type="PANTHER" id="PTHR30026">
    <property type="entry name" value="OUTER MEMBRANE PROTEIN TOLC"/>
    <property type="match status" value="1"/>
</dbReference>
<reference evidence="9 10" key="1">
    <citation type="submission" date="2023-04" db="EMBL/GenBank/DDBJ databases">
        <title>Draft genome sequence of acteroides sedimenti strain YN3PY1.</title>
        <authorList>
            <person name="Yoshida N."/>
        </authorList>
    </citation>
    <scope>NUCLEOTIDE SEQUENCE [LARGE SCALE GENOMIC DNA]</scope>
    <source>
        <strain evidence="9 10">YN3PY1</strain>
    </source>
</reference>
<evidence type="ECO:0000313" key="10">
    <source>
        <dbReference type="Proteomes" id="UP001496674"/>
    </source>
</evidence>
<feature type="coiled-coil region" evidence="8">
    <location>
        <begin position="335"/>
        <end position="362"/>
    </location>
</feature>
<evidence type="ECO:0000256" key="3">
    <source>
        <dbReference type="ARBA" id="ARBA00022448"/>
    </source>
</evidence>
<dbReference type="Proteomes" id="UP001496674">
    <property type="component" value="Chromosome"/>
</dbReference>
<keyword evidence="4" id="KW-1134">Transmembrane beta strand</keyword>
<evidence type="ECO:0000256" key="8">
    <source>
        <dbReference type="SAM" id="Coils"/>
    </source>
</evidence>
<comment type="similarity">
    <text evidence="2">Belongs to the outer membrane factor (OMF) (TC 1.B.17) family.</text>
</comment>
<evidence type="ECO:0000256" key="2">
    <source>
        <dbReference type="ARBA" id="ARBA00007613"/>
    </source>
</evidence>
<proteinExistence type="inferred from homology"/>
<evidence type="ECO:0000256" key="7">
    <source>
        <dbReference type="ARBA" id="ARBA00023237"/>
    </source>
</evidence>
<organism evidence="9 10">
    <name type="scientific">Bacteroides sedimenti</name>
    <dbReference type="NCBI Taxonomy" id="2136147"/>
    <lineage>
        <taxon>Bacteria</taxon>
        <taxon>Pseudomonadati</taxon>
        <taxon>Bacteroidota</taxon>
        <taxon>Bacteroidia</taxon>
        <taxon>Bacteroidales</taxon>
        <taxon>Bacteroidaceae</taxon>
        <taxon>Bacteroides</taxon>
    </lineage>
</organism>
<evidence type="ECO:0000256" key="4">
    <source>
        <dbReference type="ARBA" id="ARBA00022452"/>
    </source>
</evidence>
<keyword evidence="7" id="KW-0998">Cell outer membrane</keyword>
<feature type="coiled-coil region" evidence="8">
    <location>
        <begin position="127"/>
        <end position="182"/>
    </location>
</feature>
<dbReference type="InterPro" id="IPR051906">
    <property type="entry name" value="TolC-like"/>
</dbReference>
<gene>
    <name evidence="9" type="ORF">BSYN_19780</name>
</gene>
<keyword evidence="3" id="KW-0813">Transport</keyword>
<dbReference type="InterPro" id="IPR003423">
    <property type="entry name" value="OMP_efflux"/>
</dbReference>
<evidence type="ECO:0000256" key="1">
    <source>
        <dbReference type="ARBA" id="ARBA00004442"/>
    </source>
</evidence>
<dbReference type="RefSeq" id="WP_353330456.1">
    <property type="nucleotide sequence ID" value="NZ_AP028055.1"/>
</dbReference>
<evidence type="ECO:0000256" key="5">
    <source>
        <dbReference type="ARBA" id="ARBA00022692"/>
    </source>
</evidence>
<keyword evidence="5" id="KW-0812">Transmembrane</keyword>
<keyword evidence="6" id="KW-0472">Membrane</keyword>
<dbReference type="SUPFAM" id="SSF56954">
    <property type="entry name" value="Outer membrane efflux proteins (OEP)"/>
    <property type="match status" value="1"/>
</dbReference>
<keyword evidence="10" id="KW-1185">Reference proteome</keyword>
<dbReference type="Pfam" id="PF02321">
    <property type="entry name" value="OEP"/>
    <property type="match status" value="2"/>
</dbReference>
<evidence type="ECO:0000313" key="9">
    <source>
        <dbReference type="EMBL" id="BEG99713.1"/>
    </source>
</evidence>
<dbReference type="Gene3D" id="1.20.1600.10">
    <property type="entry name" value="Outer membrane efflux proteins (OEP)"/>
    <property type="match status" value="1"/>
</dbReference>
<dbReference type="PANTHER" id="PTHR30026:SF20">
    <property type="entry name" value="OUTER MEMBRANE PROTEIN TOLC"/>
    <property type="match status" value="1"/>
</dbReference>
<protein>
    <submittedName>
        <fullName evidence="9">Transporter</fullName>
    </submittedName>
</protein>
<sequence length="453" mass="50936">MKKMKSSIGNKMLCVITVWLLSGGLNAQEVLKLNLEKALEIAQNESPTIKVANKEIQKKEYARKETLAGLFPNISANGGYTYTIKKQVFAMMGQTIKVGQSNNWNAGVGLAMPIFAPTLYKSIDLKAKDVELALESARSSNQDLVNQVTKAYYQLLLTQDSYDVLRKSYAHAEENYEVVNNKFKQGVVSEYDKIRAEVQVRNLKPSVISAENAVNLTKLQLKVLIGMDANQNIEVVGNLADYEKSMYSDVLNLDTAMLDNNSQLKQLRLQGEMLDKQMEINKSAYLPTVNLSSQFTYVSMNENFKFNEYKWNPYSTVGITVSVPIYQGGARSYRTKQTQLQIEQLNLNALNLRRNLDVMAKNYMNNIQKSIEQVGSNKEGVKQAEKGYSIAQKRYEVGKGTILELNDSELALTQSKLAYNQSIFDYLSAKADLEKVLGKTQSTTSFNNNDTKK</sequence>
<keyword evidence="8" id="KW-0175">Coiled coil</keyword>
<accession>A0ABN6ZAQ6</accession>